<protein>
    <submittedName>
        <fullName evidence="1">Uncharacterized protein</fullName>
    </submittedName>
</protein>
<evidence type="ECO:0000313" key="1">
    <source>
        <dbReference type="EMBL" id="KIM43877.1"/>
    </source>
</evidence>
<reference evidence="2" key="2">
    <citation type="submission" date="2015-01" db="EMBL/GenBank/DDBJ databases">
        <title>Evolutionary Origins and Diversification of the Mycorrhizal Mutualists.</title>
        <authorList>
            <consortium name="DOE Joint Genome Institute"/>
            <consortium name="Mycorrhizal Genomics Consortium"/>
            <person name="Kohler A."/>
            <person name="Kuo A."/>
            <person name="Nagy L.G."/>
            <person name="Floudas D."/>
            <person name="Copeland A."/>
            <person name="Barry K.W."/>
            <person name="Cichocki N."/>
            <person name="Veneault-Fourrey C."/>
            <person name="LaButti K."/>
            <person name="Lindquist E.A."/>
            <person name="Lipzen A."/>
            <person name="Lundell T."/>
            <person name="Morin E."/>
            <person name="Murat C."/>
            <person name="Riley R."/>
            <person name="Ohm R."/>
            <person name="Sun H."/>
            <person name="Tunlid A."/>
            <person name="Henrissat B."/>
            <person name="Grigoriev I.V."/>
            <person name="Hibbett D.S."/>
            <person name="Martin F."/>
        </authorList>
    </citation>
    <scope>NUCLEOTIDE SEQUENCE [LARGE SCALE GENOMIC DNA]</scope>
    <source>
        <strain evidence="2">h7</strain>
    </source>
</reference>
<accession>A0A0C2YS65</accession>
<evidence type="ECO:0000313" key="2">
    <source>
        <dbReference type="Proteomes" id="UP000053424"/>
    </source>
</evidence>
<gene>
    <name evidence="1" type="ORF">M413DRAFT_390693</name>
</gene>
<keyword evidence="2" id="KW-1185">Reference proteome</keyword>
<sequence>MGRTGKRKHVRVSRPGNQVVATFLGGIFRVRGKIASNQLNRRSNLKRNGSLKKFNRYEQSKKLEQNWELYMKITYFRAYIYTVTKVLVLSTSMKSRRNFAQKGSTRRYEHREGGDPPTVGVPAKYNVLDVHPTQRHHRSRCIAGLPPNSLRQIYEAHQPRLLDIIHSPIRSPDLGDRFRYIWHFQAICYSIDLTRHCILFCIIHSRRCLASRQPHKDLLVNPS</sequence>
<dbReference type="Proteomes" id="UP000053424">
    <property type="component" value="Unassembled WGS sequence"/>
</dbReference>
<dbReference type="AlphaFoldDB" id="A0A0C2YS65"/>
<proteinExistence type="predicted"/>
<reference evidence="1 2" key="1">
    <citation type="submission" date="2014-04" db="EMBL/GenBank/DDBJ databases">
        <authorList>
            <consortium name="DOE Joint Genome Institute"/>
            <person name="Kuo A."/>
            <person name="Gay G."/>
            <person name="Dore J."/>
            <person name="Kohler A."/>
            <person name="Nagy L.G."/>
            <person name="Floudas D."/>
            <person name="Copeland A."/>
            <person name="Barry K.W."/>
            <person name="Cichocki N."/>
            <person name="Veneault-Fourrey C."/>
            <person name="LaButti K."/>
            <person name="Lindquist E.A."/>
            <person name="Lipzen A."/>
            <person name="Lundell T."/>
            <person name="Morin E."/>
            <person name="Murat C."/>
            <person name="Sun H."/>
            <person name="Tunlid A."/>
            <person name="Henrissat B."/>
            <person name="Grigoriev I.V."/>
            <person name="Hibbett D.S."/>
            <person name="Martin F."/>
            <person name="Nordberg H.P."/>
            <person name="Cantor M.N."/>
            <person name="Hua S.X."/>
        </authorList>
    </citation>
    <scope>NUCLEOTIDE SEQUENCE [LARGE SCALE GENOMIC DNA]</scope>
    <source>
        <strain evidence="2">h7</strain>
    </source>
</reference>
<dbReference type="HOGENOM" id="CLU_1240282_0_0_1"/>
<name>A0A0C2YS65_HEBCY</name>
<dbReference type="EMBL" id="KN831775">
    <property type="protein sequence ID" value="KIM43877.1"/>
    <property type="molecule type" value="Genomic_DNA"/>
</dbReference>
<organism evidence="1 2">
    <name type="scientific">Hebeloma cylindrosporum</name>
    <dbReference type="NCBI Taxonomy" id="76867"/>
    <lineage>
        <taxon>Eukaryota</taxon>
        <taxon>Fungi</taxon>
        <taxon>Dikarya</taxon>
        <taxon>Basidiomycota</taxon>
        <taxon>Agaricomycotina</taxon>
        <taxon>Agaricomycetes</taxon>
        <taxon>Agaricomycetidae</taxon>
        <taxon>Agaricales</taxon>
        <taxon>Agaricineae</taxon>
        <taxon>Hymenogastraceae</taxon>
        <taxon>Hebeloma</taxon>
    </lineage>
</organism>